<dbReference type="STRING" id="592029.DDD_1993"/>
<dbReference type="EMBL" id="CP001397">
    <property type="protein sequence ID" value="AGC77120.1"/>
    <property type="molecule type" value="Genomic_DNA"/>
</dbReference>
<dbReference type="KEGG" id="ndo:DDD_1993"/>
<evidence type="ECO:0008006" key="3">
    <source>
        <dbReference type="Google" id="ProtNLM"/>
    </source>
</evidence>
<dbReference type="Gene3D" id="3.30.230.10">
    <property type="match status" value="1"/>
</dbReference>
<dbReference type="Proteomes" id="UP000011173">
    <property type="component" value="Chromosome"/>
</dbReference>
<dbReference type="InterPro" id="IPR047765">
    <property type="entry name" value="GHMP_GYDIA-like"/>
</dbReference>
<dbReference type="AlphaFoldDB" id="L7W615"/>
<evidence type="ECO:0000313" key="2">
    <source>
        <dbReference type="Proteomes" id="UP000011173"/>
    </source>
</evidence>
<dbReference type="PATRIC" id="fig|592029.3.peg.1970"/>
<sequence>MNTMATKMTKKYTAHGKFLITGEYAVLDNVPALAVPLKLNQYLEITDRDDQEITWKSYNSDGELWYQVVTNVHDLYSDCINCDNPITFKLSEILNTALHLTSNKSLRGFDAVTTLDFDRKSGMGTSSTLISCVAQWLGCDPYQLQFKCFGGSGYDIACATAPKPIIYNYNNEEPFFNAVDFNPSIKEELFFVYLNRKQNSRDSIAKFDKGLLTQSYREELSNMPKAFIDASDDLLMFEKCITRHEEMISAVVGIAPIKQQLFDDYQGAIKSLGGWGGDFVLATGGLEHREYFKNKGYEIIIEWDDVVLNY</sequence>
<dbReference type="InterPro" id="IPR020568">
    <property type="entry name" value="Ribosomal_Su5_D2-typ_SF"/>
</dbReference>
<reference evidence="1 2" key="1">
    <citation type="journal article" date="2013" name="Genome Biol. Evol.">
        <title>Genomic makeup of the marine flavobacterium Nonlabens (Donghaeana) dokdonensis DSW-6 and identification of a novel class of rhodopsins.</title>
        <authorList>
            <person name="Kwon S.K."/>
            <person name="Kim B.K."/>
            <person name="Song J.Y."/>
            <person name="Kwak M.J."/>
            <person name="Lee C.H."/>
            <person name="Yoon J.H."/>
            <person name="Oh T.K."/>
            <person name="Kim J.F."/>
        </authorList>
    </citation>
    <scope>NUCLEOTIDE SEQUENCE [LARGE SCALE GENOMIC DNA]</scope>
    <source>
        <strain evidence="2">DSM 17205 / KCTC 12402 / DSW-6</strain>
    </source>
</reference>
<protein>
    <recommendedName>
        <fullName evidence="3">GHMP kinase</fullName>
    </recommendedName>
</protein>
<dbReference type="NCBIfam" id="NF040656">
    <property type="entry name" value="GHMP_GYDIA"/>
    <property type="match status" value="1"/>
</dbReference>
<gene>
    <name evidence="1" type="ordered locus">DDD_1993</name>
</gene>
<proteinExistence type="predicted"/>
<name>L7W615_NONDD</name>
<dbReference type="eggNOG" id="COG1577">
    <property type="taxonomic scope" value="Bacteria"/>
</dbReference>
<dbReference type="SUPFAM" id="SSF54211">
    <property type="entry name" value="Ribosomal protein S5 domain 2-like"/>
    <property type="match status" value="1"/>
</dbReference>
<accession>L7W615</accession>
<dbReference type="InterPro" id="IPR014721">
    <property type="entry name" value="Ribsml_uS5_D2-typ_fold_subgr"/>
</dbReference>
<evidence type="ECO:0000313" key="1">
    <source>
        <dbReference type="EMBL" id="AGC77120.1"/>
    </source>
</evidence>
<organism evidence="1 2">
    <name type="scientific">Nonlabens dokdonensis (strain DSM 17205 / KCTC 12402 / DSW-6)</name>
    <name type="common">Donghaeana dokdonensis</name>
    <dbReference type="NCBI Taxonomy" id="592029"/>
    <lineage>
        <taxon>Bacteria</taxon>
        <taxon>Pseudomonadati</taxon>
        <taxon>Bacteroidota</taxon>
        <taxon>Flavobacteriia</taxon>
        <taxon>Flavobacteriales</taxon>
        <taxon>Flavobacteriaceae</taxon>
        <taxon>Nonlabens</taxon>
    </lineage>
</organism>
<dbReference type="HOGENOM" id="CLU_918117_0_0_10"/>